<protein>
    <recommendedName>
        <fullName evidence="1">TOTE conflict system primase domain-containing protein</fullName>
    </recommendedName>
</protein>
<feature type="domain" description="TOTE conflict system primase" evidence="1">
    <location>
        <begin position="1"/>
        <end position="63"/>
    </location>
</feature>
<dbReference type="InterPro" id="IPR054347">
    <property type="entry name" value="TOTE_primase"/>
</dbReference>
<sequence>DRLFPNQDTLPKGGFGNLIALPLQREAMSRGNSIFIDENCVPYSDQWKFLSTLEKMSLCDVERISKEASKKGQIIGVKISPIDENDPPWMRLPSGKRRYKPIVKSILGRVELVIANRIYVKTDNLPSVLLNQIKQLAAFQNPEFYRRQSMRLSTFLTPRVICCSEILDGYLSIPRGCLEDIFYLMNEYGIEVDIKDERIRGKKVKFKFYGSLNKEQQIASRKILKNEIGVVAAPSGLA</sequence>
<name>X1M860_9ZZZZ</name>
<reference evidence="2" key="1">
    <citation type="journal article" date="2014" name="Front. Microbiol.">
        <title>High frequency of phylogenetically diverse reductive dehalogenase-homologous genes in deep subseafloor sedimentary metagenomes.</title>
        <authorList>
            <person name="Kawai M."/>
            <person name="Futagami T."/>
            <person name="Toyoda A."/>
            <person name="Takaki Y."/>
            <person name="Nishi S."/>
            <person name="Hori S."/>
            <person name="Arai W."/>
            <person name="Tsubouchi T."/>
            <person name="Morono Y."/>
            <person name="Uchiyama I."/>
            <person name="Ito T."/>
            <person name="Fujiyama A."/>
            <person name="Inagaki F."/>
            <person name="Takami H."/>
        </authorList>
    </citation>
    <scope>NUCLEOTIDE SEQUENCE</scope>
    <source>
        <strain evidence="2">Expedition CK06-06</strain>
    </source>
</reference>
<accession>X1M860</accession>
<evidence type="ECO:0000259" key="1">
    <source>
        <dbReference type="Pfam" id="PF22548"/>
    </source>
</evidence>
<gene>
    <name evidence="2" type="ORF">S06H3_22026</name>
</gene>
<feature type="non-terminal residue" evidence="2">
    <location>
        <position position="1"/>
    </location>
</feature>
<organism evidence="2">
    <name type="scientific">marine sediment metagenome</name>
    <dbReference type="NCBI Taxonomy" id="412755"/>
    <lineage>
        <taxon>unclassified sequences</taxon>
        <taxon>metagenomes</taxon>
        <taxon>ecological metagenomes</taxon>
    </lineage>
</organism>
<comment type="caution">
    <text evidence="2">The sequence shown here is derived from an EMBL/GenBank/DDBJ whole genome shotgun (WGS) entry which is preliminary data.</text>
</comment>
<evidence type="ECO:0000313" key="2">
    <source>
        <dbReference type="EMBL" id="GAI10895.1"/>
    </source>
</evidence>
<feature type="non-terminal residue" evidence="2">
    <location>
        <position position="238"/>
    </location>
</feature>
<dbReference type="AlphaFoldDB" id="X1M860"/>
<dbReference type="EMBL" id="BARV01011680">
    <property type="protein sequence ID" value="GAI10895.1"/>
    <property type="molecule type" value="Genomic_DNA"/>
</dbReference>
<proteinExistence type="predicted"/>
<dbReference type="Pfam" id="PF22548">
    <property type="entry name" value="AEP-TOTE"/>
    <property type="match status" value="1"/>
</dbReference>